<dbReference type="Gene3D" id="3.90.79.10">
    <property type="entry name" value="Nucleoside Triphosphate Pyrophosphohydrolase"/>
    <property type="match status" value="1"/>
</dbReference>
<dbReference type="SUPFAM" id="SSF55811">
    <property type="entry name" value="Nudix"/>
    <property type="match status" value="1"/>
</dbReference>
<sequence length="148" mass="16937">MHNQSSSSIKPFYASGFLYSLKTHKILLLQSPWSLIGGDGKEGEDAQSAFQRIISESLEINLKIKQIVPVYDYFHDDLDRVNYVFYAEVRSPKIAKALKDNIYSWVSFSETVKFPFPAHTKQDVIVGERVINAKWRDDQPISPLLEVS</sequence>
<dbReference type="STRING" id="1797768.A3C59_01245"/>
<dbReference type="Proteomes" id="UP000176902">
    <property type="component" value="Unassembled WGS sequence"/>
</dbReference>
<name>A0A1F5JX48_9BACT</name>
<accession>A0A1F5JX48</accession>
<comment type="caution">
    <text evidence="1">The sequence shown here is derived from an EMBL/GenBank/DDBJ whole genome shotgun (WGS) entry which is preliminary data.</text>
</comment>
<evidence type="ECO:0000313" key="1">
    <source>
        <dbReference type="EMBL" id="OGE33222.1"/>
    </source>
</evidence>
<gene>
    <name evidence="1" type="ORF">A3C59_01245</name>
</gene>
<protein>
    <submittedName>
        <fullName evidence="1">Uncharacterized protein</fullName>
    </submittedName>
</protein>
<proteinExistence type="predicted"/>
<dbReference type="EMBL" id="MFCV01000012">
    <property type="protein sequence ID" value="OGE33222.1"/>
    <property type="molecule type" value="Genomic_DNA"/>
</dbReference>
<dbReference type="InterPro" id="IPR015797">
    <property type="entry name" value="NUDIX_hydrolase-like_dom_sf"/>
</dbReference>
<reference evidence="1 2" key="1">
    <citation type="journal article" date="2016" name="Nat. Commun.">
        <title>Thousands of microbial genomes shed light on interconnected biogeochemical processes in an aquifer system.</title>
        <authorList>
            <person name="Anantharaman K."/>
            <person name="Brown C.T."/>
            <person name="Hug L.A."/>
            <person name="Sharon I."/>
            <person name="Castelle C.J."/>
            <person name="Probst A.J."/>
            <person name="Thomas B.C."/>
            <person name="Singh A."/>
            <person name="Wilkins M.J."/>
            <person name="Karaoz U."/>
            <person name="Brodie E.L."/>
            <person name="Williams K.H."/>
            <person name="Hubbard S.S."/>
            <person name="Banfield J.F."/>
        </authorList>
    </citation>
    <scope>NUCLEOTIDE SEQUENCE [LARGE SCALE GENOMIC DNA]</scope>
</reference>
<dbReference type="AlphaFoldDB" id="A0A1F5JX48"/>
<organism evidence="1 2">
    <name type="scientific">Candidatus Daviesbacteria bacterium RIFCSPHIGHO2_02_FULL_36_13</name>
    <dbReference type="NCBI Taxonomy" id="1797768"/>
    <lineage>
        <taxon>Bacteria</taxon>
        <taxon>Candidatus Daviesiibacteriota</taxon>
    </lineage>
</organism>
<evidence type="ECO:0000313" key="2">
    <source>
        <dbReference type="Proteomes" id="UP000176902"/>
    </source>
</evidence>